<gene>
    <name evidence="4" type="ORF">GCM10022247_68080</name>
</gene>
<sequence length="336" mass="36150">MGVEESAMKILVTGGGGFLGKAVCARLLAAGHEVASFSRKHHEDLDVDQLQGDLRDYAAISSAVAGRDAIVHCGAKAGQWGVTHEFYGINVLGTDNVIRACREHGVRRLVHTSSPSVVHNGQDLDGVDESAPYAKHFTGNYPRTKAEAEKRVLAANSAELATVALRPHLIWGPGDPHFLPRIIGRARAGRMRLIGPPGKRIDTLYIDNAAEAHLLAVQRLEPGSPIAGRAYFLTQDDPHTTDETLNALLAAAGLPPETRRVPFALAKVAAAVVEGAYRLASARSEPPLTRMVVEHGGTAHWFDISAARRDLGYHPKVSTEEGLRRLSEHLASQEHA</sequence>
<dbReference type="InterPro" id="IPR036291">
    <property type="entry name" value="NAD(P)-bd_dom_sf"/>
</dbReference>
<dbReference type="PANTHER" id="PTHR43245">
    <property type="entry name" value="BIFUNCTIONAL POLYMYXIN RESISTANCE PROTEIN ARNA"/>
    <property type="match status" value="1"/>
</dbReference>
<dbReference type="Pfam" id="PF01073">
    <property type="entry name" value="3Beta_HSD"/>
    <property type="match status" value="1"/>
</dbReference>
<dbReference type="Gene3D" id="3.40.50.720">
    <property type="entry name" value="NAD(P)-binding Rossmann-like Domain"/>
    <property type="match status" value="1"/>
</dbReference>
<accession>A0ABP7TZ42</accession>
<evidence type="ECO:0000313" key="5">
    <source>
        <dbReference type="Proteomes" id="UP001501747"/>
    </source>
</evidence>
<feature type="domain" description="3-beta hydroxysteroid dehydrogenase/isomerase" evidence="3">
    <location>
        <begin position="11"/>
        <end position="258"/>
    </location>
</feature>
<protein>
    <submittedName>
        <fullName evidence="4">NAD-dependent epimerase/dehydratase family protein</fullName>
    </submittedName>
</protein>
<dbReference type="InterPro" id="IPR002225">
    <property type="entry name" value="3Beta_OHSteriod_DH/Estase"/>
</dbReference>
<evidence type="ECO:0000256" key="2">
    <source>
        <dbReference type="ARBA" id="ARBA00023002"/>
    </source>
</evidence>
<dbReference type="InterPro" id="IPR050177">
    <property type="entry name" value="Lipid_A_modif_metabolic_enz"/>
</dbReference>
<reference evidence="5" key="1">
    <citation type="journal article" date="2019" name="Int. J. Syst. Evol. Microbiol.">
        <title>The Global Catalogue of Microorganisms (GCM) 10K type strain sequencing project: providing services to taxonomists for standard genome sequencing and annotation.</title>
        <authorList>
            <consortium name="The Broad Institute Genomics Platform"/>
            <consortium name="The Broad Institute Genome Sequencing Center for Infectious Disease"/>
            <person name="Wu L."/>
            <person name="Ma J."/>
        </authorList>
    </citation>
    <scope>NUCLEOTIDE SEQUENCE [LARGE SCALE GENOMIC DNA]</scope>
    <source>
        <strain evidence="5">JCM 17342</strain>
    </source>
</reference>
<dbReference type="PANTHER" id="PTHR43245:SF51">
    <property type="entry name" value="SHORT CHAIN DEHYDROGENASE_REDUCTASE FAMILY 42E, MEMBER 2"/>
    <property type="match status" value="1"/>
</dbReference>
<keyword evidence="5" id="KW-1185">Reference proteome</keyword>
<keyword evidence="2" id="KW-0560">Oxidoreductase</keyword>
<evidence type="ECO:0000256" key="1">
    <source>
        <dbReference type="ARBA" id="ARBA00009219"/>
    </source>
</evidence>
<comment type="similarity">
    <text evidence="1">Belongs to the 3-beta-HSD family.</text>
</comment>
<evidence type="ECO:0000259" key="3">
    <source>
        <dbReference type="Pfam" id="PF01073"/>
    </source>
</evidence>
<name>A0ABP7TZ42_9PSEU</name>
<evidence type="ECO:0000313" key="4">
    <source>
        <dbReference type="EMBL" id="GAA4033451.1"/>
    </source>
</evidence>
<comment type="caution">
    <text evidence="4">The sequence shown here is derived from an EMBL/GenBank/DDBJ whole genome shotgun (WGS) entry which is preliminary data.</text>
</comment>
<dbReference type="EMBL" id="BAABAL010000023">
    <property type="protein sequence ID" value="GAA4033451.1"/>
    <property type="molecule type" value="Genomic_DNA"/>
</dbReference>
<dbReference type="SUPFAM" id="SSF51735">
    <property type="entry name" value="NAD(P)-binding Rossmann-fold domains"/>
    <property type="match status" value="1"/>
</dbReference>
<organism evidence="4 5">
    <name type="scientific">Allokutzneria multivorans</name>
    <dbReference type="NCBI Taxonomy" id="1142134"/>
    <lineage>
        <taxon>Bacteria</taxon>
        <taxon>Bacillati</taxon>
        <taxon>Actinomycetota</taxon>
        <taxon>Actinomycetes</taxon>
        <taxon>Pseudonocardiales</taxon>
        <taxon>Pseudonocardiaceae</taxon>
        <taxon>Allokutzneria</taxon>
    </lineage>
</organism>
<dbReference type="Proteomes" id="UP001501747">
    <property type="component" value="Unassembled WGS sequence"/>
</dbReference>
<proteinExistence type="inferred from homology"/>